<feature type="region of interest" description="Disordered" evidence="1">
    <location>
        <begin position="157"/>
        <end position="184"/>
    </location>
</feature>
<accession>A0ABQ7E1J4</accession>
<evidence type="ECO:0000313" key="3">
    <source>
        <dbReference type="Proteomes" id="UP000266723"/>
    </source>
</evidence>
<proteinExistence type="predicted"/>
<name>A0ABQ7E1J4_BRACR</name>
<reference evidence="2 3" key="1">
    <citation type="journal article" date="2020" name="BMC Genomics">
        <title>Intraspecific diversification of the crop wild relative Brassica cretica Lam. using demographic model selection.</title>
        <authorList>
            <person name="Kioukis A."/>
            <person name="Michalopoulou V.A."/>
            <person name="Briers L."/>
            <person name="Pirintsos S."/>
            <person name="Studholme D.J."/>
            <person name="Pavlidis P."/>
            <person name="Sarris P.F."/>
        </authorList>
    </citation>
    <scope>NUCLEOTIDE SEQUENCE [LARGE SCALE GENOMIC DNA]</scope>
    <source>
        <strain evidence="3">cv. PFS-1207/04</strain>
    </source>
</reference>
<protein>
    <submittedName>
        <fullName evidence="2">Uncharacterized protein</fullName>
    </submittedName>
</protein>
<organism evidence="2 3">
    <name type="scientific">Brassica cretica</name>
    <name type="common">Mustard</name>
    <dbReference type="NCBI Taxonomy" id="69181"/>
    <lineage>
        <taxon>Eukaryota</taxon>
        <taxon>Viridiplantae</taxon>
        <taxon>Streptophyta</taxon>
        <taxon>Embryophyta</taxon>
        <taxon>Tracheophyta</taxon>
        <taxon>Spermatophyta</taxon>
        <taxon>Magnoliopsida</taxon>
        <taxon>eudicotyledons</taxon>
        <taxon>Gunneridae</taxon>
        <taxon>Pentapetalae</taxon>
        <taxon>rosids</taxon>
        <taxon>malvids</taxon>
        <taxon>Brassicales</taxon>
        <taxon>Brassicaceae</taxon>
        <taxon>Brassiceae</taxon>
        <taxon>Brassica</taxon>
    </lineage>
</organism>
<feature type="compositionally biased region" description="Basic and acidic residues" evidence="1">
    <location>
        <begin position="157"/>
        <end position="169"/>
    </location>
</feature>
<dbReference type="EMBL" id="QGKV02000299">
    <property type="protein sequence ID" value="KAF3590779.1"/>
    <property type="molecule type" value="Genomic_DNA"/>
</dbReference>
<evidence type="ECO:0000313" key="2">
    <source>
        <dbReference type="EMBL" id="KAF3590779.1"/>
    </source>
</evidence>
<sequence length="184" mass="20819">MTSERTTKQEKIKSQRFIVSFSPVHHTMRNGCSLFSPPLGRHEATGSLSLGRQHATGFASRRPGSISFGSPSGDRELVPPGRQQSTGTWPIRVASWRPRLGSCVYPAGDQDLDSLGRQQATETWSVRVVNKRPRLGQSGLEDNHEDREKMEYFHEEINSNQGQKKERTANLRGIYKRRQGERCK</sequence>
<gene>
    <name evidence="2" type="ORF">DY000_02024047</name>
</gene>
<dbReference type="Proteomes" id="UP000266723">
    <property type="component" value="Unassembled WGS sequence"/>
</dbReference>
<keyword evidence="3" id="KW-1185">Reference proteome</keyword>
<evidence type="ECO:0000256" key="1">
    <source>
        <dbReference type="SAM" id="MobiDB-lite"/>
    </source>
</evidence>
<comment type="caution">
    <text evidence="2">The sequence shown here is derived from an EMBL/GenBank/DDBJ whole genome shotgun (WGS) entry which is preliminary data.</text>
</comment>
<feature type="region of interest" description="Disordered" evidence="1">
    <location>
        <begin position="55"/>
        <end position="89"/>
    </location>
</feature>